<dbReference type="KEGG" id="acan:ACA1_248650"/>
<dbReference type="InterPro" id="IPR036291">
    <property type="entry name" value="NAD(P)-bd_dom_sf"/>
</dbReference>
<protein>
    <submittedName>
        <fullName evidence="1">Dehydrogenase/reductase SDR family member 12, putative</fullName>
    </submittedName>
</protein>
<dbReference type="InterPro" id="IPR002347">
    <property type="entry name" value="SDR_fam"/>
</dbReference>
<name>L8GXX2_ACACF</name>
<dbReference type="PANTHER" id="PTHR44656">
    <property type="entry name" value="DEHYDROGENASE/REDUCTASE SDR FAMILY MEMBER 12"/>
    <property type="match status" value="1"/>
</dbReference>
<dbReference type="OMA" id="TYIMTTA"/>
<sequence length="347" mass="38980">MQWMMDSWRATVWFAQGYRHYMKEGFLAKQQGWDPHELDKDLSGKVFLVTGANSGLGKSTATTLARKGGKVYMLCRNQERGEEARKEIIKETGNEDVHLEVVDISLQSSIRSFAKRFEDSGERCDVLINNAGVLLSERSETSEGIETTFATNMLGPFLLTNLMLPTLEKSAPSRVIIVSSGGALTQKMDLSDPQFTRGKWDGSRAYSQTKRQEIYLTEEFAKREGHRGVRFFAMHPGWADTPGVQTSLPGFHAKFKDSLRSMDEGADTINWLVISDAVMTAATSGDDDERKAKGKAKAKDYDEYNGKFFFDREVASPFIPTSRTHSSPEEVEELWQLCLRMIQPASS</sequence>
<organism evidence="1 2">
    <name type="scientific">Acanthamoeba castellanii (strain ATCC 30010 / Neff)</name>
    <dbReference type="NCBI Taxonomy" id="1257118"/>
    <lineage>
        <taxon>Eukaryota</taxon>
        <taxon>Amoebozoa</taxon>
        <taxon>Discosea</taxon>
        <taxon>Longamoebia</taxon>
        <taxon>Centramoebida</taxon>
        <taxon>Acanthamoebidae</taxon>
        <taxon>Acanthamoeba</taxon>
    </lineage>
</organism>
<evidence type="ECO:0000313" key="2">
    <source>
        <dbReference type="Proteomes" id="UP000011083"/>
    </source>
</evidence>
<proteinExistence type="predicted"/>
<gene>
    <name evidence="1" type="ORF">ACA1_248650</name>
</gene>
<dbReference type="Proteomes" id="UP000011083">
    <property type="component" value="Unassembled WGS sequence"/>
</dbReference>
<keyword evidence="2" id="KW-1185">Reference proteome</keyword>
<dbReference type="Pfam" id="PF00106">
    <property type="entry name" value="adh_short"/>
    <property type="match status" value="1"/>
</dbReference>
<dbReference type="OrthoDB" id="417891at2759"/>
<dbReference type="PANTHER" id="PTHR44656:SF7">
    <property type="entry name" value="DEHYDROGENASE_REDUCTASE SDR FAMILY MEMBER 12"/>
    <property type="match status" value="1"/>
</dbReference>
<dbReference type="RefSeq" id="XP_004339863.1">
    <property type="nucleotide sequence ID" value="XM_004339815.1"/>
</dbReference>
<dbReference type="Gene3D" id="3.40.50.720">
    <property type="entry name" value="NAD(P)-binding Rossmann-like Domain"/>
    <property type="match status" value="1"/>
</dbReference>
<dbReference type="VEuPathDB" id="AmoebaDB:ACA1_248650"/>
<evidence type="ECO:0000313" key="1">
    <source>
        <dbReference type="EMBL" id="ELR17850.1"/>
    </source>
</evidence>
<dbReference type="EMBL" id="KB007971">
    <property type="protein sequence ID" value="ELR17850.1"/>
    <property type="molecule type" value="Genomic_DNA"/>
</dbReference>
<dbReference type="GeneID" id="14918578"/>
<accession>L8GXX2</accession>
<dbReference type="InterPro" id="IPR052992">
    <property type="entry name" value="SDR_member_12"/>
</dbReference>
<dbReference type="STRING" id="1257118.L8GXX2"/>
<dbReference type="PRINTS" id="PR00081">
    <property type="entry name" value="GDHRDH"/>
</dbReference>
<dbReference type="AlphaFoldDB" id="L8GXX2"/>
<reference evidence="1 2" key="1">
    <citation type="journal article" date="2013" name="Genome Biol.">
        <title>Genome of Acanthamoeba castellanii highlights extensive lateral gene transfer and early evolution of tyrosine kinase signaling.</title>
        <authorList>
            <person name="Clarke M."/>
            <person name="Lohan A.J."/>
            <person name="Liu B."/>
            <person name="Lagkouvardos I."/>
            <person name="Roy S."/>
            <person name="Zafar N."/>
            <person name="Bertelli C."/>
            <person name="Schilde C."/>
            <person name="Kianianmomeni A."/>
            <person name="Burglin T.R."/>
            <person name="Frech C."/>
            <person name="Turcotte B."/>
            <person name="Kopec K.O."/>
            <person name="Synnott J.M."/>
            <person name="Choo C."/>
            <person name="Paponov I."/>
            <person name="Finkler A."/>
            <person name="Soon Heng Tan C."/>
            <person name="Hutchins A.P."/>
            <person name="Weinmeier T."/>
            <person name="Rattei T."/>
            <person name="Chu J.S."/>
            <person name="Gimenez G."/>
            <person name="Irimia M."/>
            <person name="Rigden D.J."/>
            <person name="Fitzpatrick D.A."/>
            <person name="Lorenzo-Morales J."/>
            <person name="Bateman A."/>
            <person name="Chiu C.H."/>
            <person name="Tang P."/>
            <person name="Hegemann P."/>
            <person name="Fromm H."/>
            <person name="Raoult D."/>
            <person name="Greub G."/>
            <person name="Miranda-Saavedra D."/>
            <person name="Chen N."/>
            <person name="Nash P."/>
            <person name="Ginger M.L."/>
            <person name="Horn M."/>
            <person name="Schaap P."/>
            <person name="Caler L."/>
            <person name="Loftus B."/>
        </authorList>
    </citation>
    <scope>NUCLEOTIDE SEQUENCE [LARGE SCALE GENOMIC DNA]</scope>
    <source>
        <strain evidence="1 2">Neff</strain>
    </source>
</reference>
<dbReference type="SUPFAM" id="SSF51735">
    <property type="entry name" value="NAD(P)-binding Rossmann-fold domains"/>
    <property type="match status" value="1"/>
</dbReference>